<feature type="signal peptide" evidence="3">
    <location>
        <begin position="1"/>
        <end position="23"/>
    </location>
</feature>
<accession>A0A6H1P7V8</accession>
<keyword evidence="2" id="KW-0964">Secreted</keyword>
<dbReference type="CDD" id="cd20183">
    <property type="entry name" value="M34_PPEP"/>
    <property type="match status" value="1"/>
</dbReference>
<dbReference type="GO" id="GO:0008237">
    <property type="term" value="F:metallopeptidase activity"/>
    <property type="evidence" value="ECO:0007669"/>
    <property type="project" value="InterPro"/>
</dbReference>
<reference evidence="5 6" key="1">
    <citation type="submission" date="2020-04" db="EMBL/GenBank/DDBJ databases">
        <title>Genome-Wide Identification of 5-Methylcytosine Sites in Bacterial Genomes By High-Throughput Sequencing of MspJI Restriction Fragments.</title>
        <authorList>
            <person name="Wu V."/>
        </authorList>
    </citation>
    <scope>NUCLEOTIDE SEQUENCE [LARGE SCALE GENOMIC DNA]</scope>
    <source>
        <strain evidence="5 6">S2</strain>
    </source>
</reference>
<evidence type="ECO:0000259" key="4">
    <source>
        <dbReference type="PROSITE" id="PS51995"/>
    </source>
</evidence>
<dbReference type="InterPro" id="IPR047568">
    <property type="entry name" value="ATLF-like_dom"/>
</dbReference>
<sequence>MRKSVITLLFAGLFLSSITTSQASYDGILLGDYPRNSLIYQSLKDDRSVALLDQIIVLPKEHFDQQEAAAMISRINSLPFSLLKKINNQGINLKLFNGKLTDNPTARQLAGQVPRGYTSNVTWDDVPGIGGSKVVLVKIGSSESGKGHSSVNLELHELAHSIDRYVYGEISGSKDFMSVWEKEHEQLFPGNSYFLYPEEYFAETFAMYYLHDDTKELLRKKAPKTFEFLKQLSLH</sequence>
<dbReference type="Pfam" id="PF07737">
    <property type="entry name" value="ATLF"/>
    <property type="match status" value="1"/>
</dbReference>
<dbReference type="AlphaFoldDB" id="A0A6H1P7V8"/>
<gene>
    <name evidence="5" type="ORF">HFZ78_25520</name>
</gene>
<feature type="chain" id="PRO_5026180254" evidence="3">
    <location>
        <begin position="24"/>
        <end position="235"/>
    </location>
</feature>
<keyword evidence="3" id="KW-0732">Signal</keyword>
<dbReference type="Proteomes" id="UP000501868">
    <property type="component" value="Chromosome"/>
</dbReference>
<proteinExistence type="predicted"/>
<name>A0A6H1P7V8_PRIMG</name>
<comment type="subcellular location">
    <subcellularLocation>
        <location evidence="1">Secreted</location>
    </subcellularLocation>
</comment>
<organism evidence="5 6">
    <name type="scientific">Priestia megaterium</name>
    <name type="common">Bacillus megaterium</name>
    <dbReference type="NCBI Taxonomy" id="1404"/>
    <lineage>
        <taxon>Bacteria</taxon>
        <taxon>Bacillati</taxon>
        <taxon>Bacillota</taxon>
        <taxon>Bacilli</taxon>
        <taxon>Bacillales</taxon>
        <taxon>Bacillaceae</taxon>
        <taxon>Priestia</taxon>
    </lineage>
</organism>
<evidence type="ECO:0000313" key="5">
    <source>
        <dbReference type="EMBL" id="QIZ09623.1"/>
    </source>
</evidence>
<dbReference type="Gene3D" id="3.40.390.10">
    <property type="entry name" value="Collagenase (Catalytic Domain)"/>
    <property type="match status" value="1"/>
</dbReference>
<dbReference type="InterPro" id="IPR024079">
    <property type="entry name" value="MetalloPept_cat_dom_sf"/>
</dbReference>
<protein>
    <submittedName>
        <fullName evidence="5">Toxin</fullName>
    </submittedName>
</protein>
<dbReference type="InterPro" id="IPR014781">
    <property type="entry name" value="Anthrax_toxin_lethal/edema_N/C"/>
</dbReference>
<dbReference type="PROSITE" id="PS51995">
    <property type="entry name" value="ATLF"/>
    <property type="match status" value="1"/>
</dbReference>
<reference evidence="5 6" key="2">
    <citation type="submission" date="2020-04" db="EMBL/GenBank/DDBJ databases">
        <authorList>
            <person name="Fomenkov A."/>
            <person name="Anton B.P."/>
            <person name="Roberts R.J."/>
        </authorList>
    </citation>
    <scope>NUCLEOTIDE SEQUENCE [LARGE SCALE GENOMIC DNA]</scope>
    <source>
        <strain evidence="5 6">S2</strain>
    </source>
</reference>
<evidence type="ECO:0000256" key="2">
    <source>
        <dbReference type="ARBA" id="ARBA00022525"/>
    </source>
</evidence>
<dbReference type="EMBL" id="CP051128">
    <property type="protein sequence ID" value="QIZ09623.1"/>
    <property type="molecule type" value="Genomic_DNA"/>
</dbReference>
<feature type="domain" description="ATLF-like" evidence="4">
    <location>
        <begin position="49"/>
        <end position="234"/>
    </location>
</feature>
<evidence type="ECO:0000256" key="3">
    <source>
        <dbReference type="SAM" id="SignalP"/>
    </source>
</evidence>
<dbReference type="GO" id="GO:0005576">
    <property type="term" value="C:extracellular region"/>
    <property type="evidence" value="ECO:0007669"/>
    <property type="project" value="UniProtKB-SubCell"/>
</dbReference>
<evidence type="ECO:0000256" key="1">
    <source>
        <dbReference type="ARBA" id="ARBA00004613"/>
    </source>
</evidence>
<dbReference type="SUPFAM" id="SSF55486">
    <property type="entry name" value="Metalloproteases ('zincins'), catalytic domain"/>
    <property type="match status" value="1"/>
</dbReference>
<evidence type="ECO:0000313" key="6">
    <source>
        <dbReference type="Proteomes" id="UP000501868"/>
    </source>
</evidence>